<keyword evidence="2" id="KW-1185">Reference proteome</keyword>
<accession>A0A292Q7C6</accession>
<gene>
    <name evidence="1" type="ORF">GSTUAT00001328001</name>
</gene>
<organism evidence="1 2">
    <name type="scientific">Tuber aestivum</name>
    <name type="common">summer truffle</name>
    <dbReference type="NCBI Taxonomy" id="59557"/>
    <lineage>
        <taxon>Eukaryota</taxon>
        <taxon>Fungi</taxon>
        <taxon>Dikarya</taxon>
        <taxon>Ascomycota</taxon>
        <taxon>Pezizomycotina</taxon>
        <taxon>Pezizomycetes</taxon>
        <taxon>Pezizales</taxon>
        <taxon>Tuberaceae</taxon>
        <taxon>Tuber</taxon>
    </lineage>
</organism>
<dbReference type="Proteomes" id="UP001412239">
    <property type="component" value="Unassembled WGS sequence"/>
</dbReference>
<dbReference type="EMBL" id="LN890957">
    <property type="protein sequence ID" value="CUS14597.1"/>
    <property type="molecule type" value="Genomic_DNA"/>
</dbReference>
<dbReference type="AlphaFoldDB" id="A0A292Q7C6"/>
<feature type="non-terminal residue" evidence="1">
    <location>
        <position position="48"/>
    </location>
</feature>
<evidence type="ECO:0000313" key="2">
    <source>
        <dbReference type="Proteomes" id="UP001412239"/>
    </source>
</evidence>
<name>A0A292Q7C6_9PEZI</name>
<evidence type="ECO:0000313" key="1">
    <source>
        <dbReference type="EMBL" id="CUS14597.1"/>
    </source>
</evidence>
<protein>
    <submittedName>
        <fullName evidence="1">Uncharacterized protein</fullName>
    </submittedName>
</protein>
<reference evidence="1" key="1">
    <citation type="submission" date="2015-10" db="EMBL/GenBank/DDBJ databases">
        <authorList>
            <person name="Regsiter A."/>
            <person name="william w."/>
        </authorList>
    </citation>
    <scope>NUCLEOTIDE SEQUENCE</scope>
    <source>
        <strain evidence="1">Montdore</strain>
    </source>
</reference>
<proteinExistence type="predicted"/>
<sequence length="48" mass="5199">MAVVMVTTITIFQTSPPPNMPAGPSPSSATTKKICPRKTMLSRLFIYS</sequence>